<dbReference type="EMBL" id="BMYJ01000010">
    <property type="protein sequence ID" value="GHC63470.1"/>
    <property type="molecule type" value="Genomic_DNA"/>
</dbReference>
<keyword evidence="7 10" id="KW-0676">Redox-active center</keyword>
<evidence type="ECO:0000256" key="1">
    <source>
        <dbReference type="ARBA" id="ARBA00007532"/>
    </source>
</evidence>
<feature type="binding site" evidence="8">
    <location>
        <position position="50"/>
    </location>
    <ligand>
        <name>FAD</name>
        <dbReference type="ChEBI" id="CHEBI:57692"/>
    </ligand>
</feature>
<evidence type="ECO:0000256" key="7">
    <source>
        <dbReference type="ARBA" id="ARBA00023284"/>
    </source>
</evidence>
<dbReference type="Pfam" id="PF07992">
    <property type="entry name" value="Pyr_redox_2"/>
    <property type="match status" value="1"/>
</dbReference>
<evidence type="ECO:0000256" key="4">
    <source>
        <dbReference type="ARBA" id="ARBA00022857"/>
    </source>
</evidence>
<dbReference type="RefSeq" id="WP_229804834.1">
    <property type="nucleotide sequence ID" value="NZ_BMYJ01000010.1"/>
</dbReference>
<evidence type="ECO:0000313" key="14">
    <source>
        <dbReference type="Proteomes" id="UP000638981"/>
    </source>
</evidence>
<feature type="binding site" evidence="8">
    <location>
        <begin position="137"/>
        <end position="139"/>
    </location>
    <ligand>
        <name>FAD</name>
        <dbReference type="ChEBI" id="CHEBI:57692"/>
    </ligand>
</feature>
<evidence type="ECO:0000256" key="6">
    <source>
        <dbReference type="ARBA" id="ARBA00023157"/>
    </source>
</evidence>
<dbReference type="PROSITE" id="PS00076">
    <property type="entry name" value="PYRIDINE_REDOX_1"/>
    <property type="match status" value="1"/>
</dbReference>
<feature type="disulfide bond" description="Redox-active" evidence="9">
    <location>
        <begin position="41"/>
        <end position="46"/>
    </location>
</feature>
<dbReference type="AlphaFoldDB" id="A0A918WNS6"/>
<organism evidence="13 14">
    <name type="scientific">Neogemmobacter tilapiae</name>
    <dbReference type="NCBI Taxonomy" id="875041"/>
    <lineage>
        <taxon>Bacteria</taxon>
        <taxon>Pseudomonadati</taxon>
        <taxon>Pseudomonadota</taxon>
        <taxon>Alphaproteobacteria</taxon>
        <taxon>Rhodobacterales</taxon>
        <taxon>Paracoccaceae</taxon>
        <taxon>Neogemmobacter</taxon>
    </lineage>
</organism>
<evidence type="ECO:0000259" key="12">
    <source>
        <dbReference type="Pfam" id="PF07992"/>
    </source>
</evidence>
<proteinExistence type="inferred from homology"/>
<dbReference type="GO" id="GO:0050660">
    <property type="term" value="F:flavin adenine dinucleotide binding"/>
    <property type="evidence" value="ECO:0007669"/>
    <property type="project" value="TreeGrafter"/>
</dbReference>
<comment type="similarity">
    <text evidence="1 10">Belongs to the class-I pyridine nucleotide-disulfide oxidoreductase family.</text>
</comment>
<gene>
    <name evidence="13" type="primary">merA1</name>
    <name evidence="13" type="ORF">GCM10007315_29700</name>
</gene>
<dbReference type="GO" id="GO:0003955">
    <property type="term" value="F:NAD(P)H dehydrogenase (quinone) activity"/>
    <property type="evidence" value="ECO:0007669"/>
    <property type="project" value="TreeGrafter"/>
</dbReference>
<dbReference type="InterPro" id="IPR016156">
    <property type="entry name" value="FAD/NAD-linked_Rdtase_dimer_sf"/>
</dbReference>
<evidence type="ECO:0000256" key="2">
    <source>
        <dbReference type="ARBA" id="ARBA00022630"/>
    </source>
</evidence>
<dbReference type="GO" id="GO:0016668">
    <property type="term" value="F:oxidoreductase activity, acting on a sulfur group of donors, NAD(P) as acceptor"/>
    <property type="evidence" value="ECO:0007669"/>
    <property type="project" value="InterPro"/>
</dbReference>
<comment type="caution">
    <text evidence="13">The sequence shown here is derived from an EMBL/GenBank/DDBJ whole genome shotgun (WGS) entry which is preliminary data.</text>
</comment>
<dbReference type="PIRSF" id="PIRSF000350">
    <property type="entry name" value="Mercury_reductase_MerA"/>
    <property type="match status" value="1"/>
</dbReference>
<dbReference type="InterPro" id="IPR001100">
    <property type="entry name" value="Pyr_nuc-diS_OxRdtase"/>
</dbReference>
<feature type="domain" description="FAD/NAD(P)-binding" evidence="12">
    <location>
        <begin position="5"/>
        <end position="312"/>
    </location>
</feature>
<reference evidence="13" key="2">
    <citation type="submission" date="2020-09" db="EMBL/GenBank/DDBJ databases">
        <authorList>
            <person name="Sun Q."/>
            <person name="Kim S."/>
        </authorList>
    </citation>
    <scope>NUCLEOTIDE SEQUENCE</scope>
    <source>
        <strain evidence="13">KCTC 23310</strain>
    </source>
</reference>
<keyword evidence="14" id="KW-1185">Reference proteome</keyword>
<dbReference type="InterPro" id="IPR023753">
    <property type="entry name" value="FAD/NAD-binding_dom"/>
</dbReference>
<keyword evidence="8" id="KW-0547">Nucleotide-binding</keyword>
<feature type="binding site" evidence="8">
    <location>
        <position position="257"/>
    </location>
    <ligand>
        <name>NAD(+)</name>
        <dbReference type="ChEBI" id="CHEBI:57540"/>
    </ligand>
</feature>
<evidence type="ECO:0000256" key="3">
    <source>
        <dbReference type="ARBA" id="ARBA00022827"/>
    </source>
</evidence>
<evidence type="ECO:0000313" key="13">
    <source>
        <dbReference type="EMBL" id="GHC63470.1"/>
    </source>
</evidence>
<sequence>MIETDLCVIGGGSGGLSIAAGAVQMGARVVLIEAGEMGGDCLNYGCVPSKALIAAGEQAYRMGRGGAGIGGGMPVVDFGAVKDHVAGAIAAIAPHDSQARFEGLGCRVIRARARFIGRDRVQAGDQVIHARRFVIATGSRPAVPDVPGLAAVPYLTNETIFALRERPEHLIILGGGPVGLELAQAHRRLGCRVTVLARSQALAGEDPELAALALAALRSEGVEVLEGALVTGVSGSVVVSLDDGRQIAGSHLLVATGRKANVDGLGLEVAGVAFTAKGITVGPNLRTTNRRIFAVGDVAGGPQYTHVAGAHAATILKQTLFPLPARFAPRAIPRVTYIDPELAHIGLTEAEARARHGDSIEVIRLTFAQNDRAVTMGETHGLLKLIARKGRPLGVSIFGPQAGEQIALWAILLQQNLKLSALTGTILPYPTLSELSKRAAGAYFSPRLFQNDRIKRVVRLVQRWWP</sequence>
<reference evidence="13" key="1">
    <citation type="journal article" date="2014" name="Int. J. Syst. Evol. Microbiol.">
        <title>Complete genome sequence of Corynebacterium casei LMG S-19264T (=DSM 44701T), isolated from a smear-ripened cheese.</title>
        <authorList>
            <consortium name="US DOE Joint Genome Institute (JGI-PGF)"/>
            <person name="Walter F."/>
            <person name="Albersmeier A."/>
            <person name="Kalinowski J."/>
            <person name="Ruckert C."/>
        </authorList>
    </citation>
    <scope>NUCLEOTIDE SEQUENCE</scope>
    <source>
        <strain evidence="13">KCTC 23310</strain>
    </source>
</reference>
<dbReference type="Gene3D" id="3.50.50.60">
    <property type="entry name" value="FAD/NAD(P)-binding domain"/>
    <property type="match status" value="2"/>
</dbReference>
<dbReference type="SUPFAM" id="SSF55424">
    <property type="entry name" value="FAD/NAD-linked reductases, dimerisation (C-terminal) domain"/>
    <property type="match status" value="1"/>
</dbReference>
<dbReference type="InterPro" id="IPR004099">
    <property type="entry name" value="Pyr_nucl-diS_OxRdtase_dimer"/>
</dbReference>
<accession>A0A918WNS6</accession>
<evidence type="ECO:0000259" key="11">
    <source>
        <dbReference type="Pfam" id="PF02852"/>
    </source>
</evidence>
<keyword evidence="6" id="KW-1015">Disulfide bond</keyword>
<dbReference type="PRINTS" id="PR00368">
    <property type="entry name" value="FADPNR"/>
</dbReference>
<protein>
    <submittedName>
        <fullName evidence="13">Dihydrolipoamide dehydrogenase</fullName>
    </submittedName>
</protein>
<keyword evidence="5 10" id="KW-0560">Oxidoreductase</keyword>
<keyword evidence="2 10" id="KW-0285">Flavoprotein</keyword>
<dbReference type="SUPFAM" id="SSF51905">
    <property type="entry name" value="FAD/NAD(P)-binding domain"/>
    <property type="match status" value="1"/>
</dbReference>
<dbReference type="Pfam" id="PF02852">
    <property type="entry name" value="Pyr_redox_dim"/>
    <property type="match status" value="1"/>
</dbReference>
<keyword evidence="8" id="KW-0520">NAD</keyword>
<evidence type="ECO:0000256" key="9">
    <source>
        <dbReference type="PIRSR" id="PIRSR000350-4"/>
    </source>
</evidence>
<dbReference type="FunFam" id="3.30.390.30:FF:000001">
    <property type="entry name" value="Dihydrolipoyl dehydrogenase"/>
    <property type="match status" value="1"/>
</dbReference>
<dbReference type="PRINTS" id="PR00411">
    <property type="entry name" value="PNDRDTASEI"/>
</dbReference>
<dbReference type="Gene3D" id="3.30.390.30">
    <property type="match status" value="1"/>
</dbReference>
<evidence type="ECO:0000256" key="5">
    <source>
        <dbReference type="ARBA" id="ARBA00023002"/>
    </source>
</evidence>
<name>A0A918WNS6_9RHOB</name>
<keyword evidence="3 8" id="KW-0274">FAD</keyword>
<feature type="domain" description="Pyridine nucleotide-disulphide oxidoreductase dimerisation" evidence="11">
    <location>
        <begin position="332"/>
        <end position="439"/>
    </location>
</feature>
<dbReference type="InterPro" id="IPR036188">
    <property type="entry name" value="FAD/NAD-bd_sf"/>
</dbReference>
<comment type="cofactor">
    <cofactor evidence="8">
        <name>FAD</name>
        <dbReference type="ChEBI" id="CHEBI:57692"/>
    </cofactor>
    <text evidence="8">Binds 1 FAD per subunit.</text>
</comment>
<feature type="binding site" evidence="8">
    <location>
        <begin position="174"/>
        <end position="181"/>
    </location>
    <ligand>
        <name>NAD(+)</name>
        <dbReference type="ChEBI" id="CHEBI:57540"/>
    </ligand>
</feature>
<keyword evidence="4" id="KW-0521">NADP</keyword>
<dbReference type="Proteomes" id="UP000638981">
    <property type="component" value="Unassembled WGS sequence"/>
</dbReference>
<evidence type="ECO:0000256" key="10">
    <source>
        <dbReference type="RuleBase" id="RU003691"/>
    </source>
</evidence>
<evidence type="ECO:0000256" key="8">
    <source>
        <dbReference type="PIRSR" id="PIRSR000350-3"/>
    </source>
</evidence>
<feature type="binding site" evidence="8">
    <location>
        <position position="297"/>
    </location>
    <ligand>
        <name>FAD</name>
        <dbReference type="ChEBI" id="CHEBI:57692"/>
    </ligand>
</feature>
<dbReference type="PANTHER" id="PTHR43014">
    <property type="entry name" value="MERCURIC REDUCTASE"/>
    <property type="match status" value="1"/>
</dbReference>
<dbReference type="InterPro" id="IPR012999">
    <property type="entry name" value="Pyr_OxRdtase_I_AS"/>
</dbReference>
<dbReference type="PANTHER" id="PTHR43014:SF2">
    <property type="entry name" value="MERCURIC REDUCTASE"/>
    <property type="match status" value="1"/>
</dbReference>